<dbReference type="PANTHER" id="PTHR14614:SF130">
    <property type="entry name" value="PROTEIN-LYSINE N-METHYLTRANSFERASE EEF2KMT"/>
    <property type="match status" value="1"/>
</dbReference>
<dbReference type="GeneID" id="25317460"/>
<dbReference type="RefSeq" id="XP_013327475.1">
    <property type="nucleotide sequence ID" value="XM_013472021.1"/>
</dbReference>
<organism evidence="2 3">
    <name type="scientific">Rasamsonia emersonii (strain ATCC 16479 / CBS 393.64 / IMI 116815)</name>
    <dbReference type="NCBI Taxonomy" id="1408163"/>
    <lineage>
        <taxon>Eukaryota</taxon>
        <taxon>Fungi</taxon>
        <taxon>Dikarya</taxon>
        <taxon>Ascomycota</taxon>
        <taxon>Pezizomycotina</taxon>
        <taxon>Eurotiomycetes</taxon>
        <taxon>Eurotiomycetidae</taxon>
        <taxon>Eurotiales</taxon>
        <taxon>Trichocomaceae</taxon>
        <taxon>Rasamsonia</taxon>
    </lineage>
</organism>
<dbReference type="Pfam" id="PF10294">
    <property type="entry name" value="Methyltransf_16"/>
    <property type="match status" value="1"/>
</dbReference>
<protein>
    <recommendedName>
        <fullName evidence="4">Methyltransferase</fullName>
    </recommendedName>
</protein>
<dbReference type="OrthoDB" id="194386at2759"/>
<proteinExistence type="predicted"/>
<dbReference type="SUPFAM" id="SSF53335">
    <property type="entry name" value="S-adenosyl-L-methionine-dependent methyltransferases"/>
    <property type="match status" value="1"/>
</dbReference>
<evidence type="ECO:0000256" key="1">
    <source>
        <dbReference type="SAM" id="MobiDB-lite"/>
    </source>
</evidence>
<dbReference type="InterPro" id="IPR019410">
    <property type="entry name" value="Methyltransf_16"/>
</dbReference>
<evidence type="ECO:0000313" key="3">
    <source>
        <dbReference type="Proteomes" id="UP000053958"/>
    </source>
</evidence>
<gene>
    <name evidence="2" type="ORF">T310_5115</name>
</gene>
<dbReference type="Proteomes" id="UP000053958">
    <property type="component" value="Unassembled WGS sequence"/>
</dbReference>
<dbReference type="PANTHER" id="PTHR14614">
    <property type="entry name" value="HEPATOCELLULAR CARCINOMA-ASSOCIATED ANTIGEN"/>
    <property type="match status" value="1"/>
</dbReference>
<feature type="compositionally biased region" description="Basic and acidic residues" evidence="1">
    <location>
        <begin position="391"/>
        <end position="414"/>
    </location>
</feature>
<dbReference type="EMBL" id="LASV01000224">
    <property type="protein sequence ID" value="KKA20863.1"/>
    <property type="molecule type" value="Genomic_DNA"/>
</dbReference>
<dbReference type="AlphaFoldDB" id="A0A0F4YTB3"/>
<name>A0A0F4YTB3_RASE3</name>
<feature type="compositionally biased region" description="Low complexity" evidence="1">
    <location>
        <begin position="310"/>
        <end position="319"/>
    </location>
</feature>
<sequence length="414" mass="46102">MSHGKDAISLLVAQYFQLVDPWDLRIPPADTLKDPAVQAAIYEEMFNEDKIDPIPPVNYRTRALKTILARIEEALSDPEEDEILDDLIRCWSELIAQPKPSALEAAQQLSYIKYTAPATSGVENNDNDKRGSVITSESRGLILSSGTTGFRTWEAALHLGTFLCTTPEGQSIVRGKRVIELGAGTGFLSMYCAKHLGVESVTVTDRDPALIANIKDCLGRNQLSADKIRPAIWEWGSPLDSGSNTNTNANAIFDVALGADLTYDVDIVPLLISTIRDLFDQYGTKEFILSATIRNEETFQTFLDTCGESPPQQAQQAPPRSLPLKQGKKKAYIQVYGIVYTNSSNNFHRHGRAQKPIDSRHSVSRLNRLLLKNSRGSSIRLRYRSGRTGSCRRESDRRDKQVNKKINENHAPEE</sequence>
<dbReference type="GO" id="GO:0005737">
    <property type="term" value="C:cytoplasm"/>
    <property type="evidence" value="ECO:0007669"/>
    <property type="project" value="TreeGrafter"/>
</dbReference>
<evidence type="ECO:0000313" key="2">
    <source>
        <dbReference type="EMBL" id="KKA20863.1"/>
    </source>
</evidence>
<dbReference type="GO" id="GO:0008757">
    <property type="term" value="F:S-adenosylmethionine-dependent methyltransferase activity"/>
    <property type="evidence" value="ECO:0007669"/>
    <property type="project" value="UniProtKB-ARBA"/>
</dbReference>
<keyword evidence="3" id="KW-1185">Reference proteome</keyword>
<feature type="region of interest" description="Disordered" evidence="1">
    <location>
        <begin position="384"/>
        <end position="414"/>
    </location>
</feature>
<dbReference type="Gene3D" id="3.40.50.150">
    <property type="entry name" value="Vaccinia Virus protein VP39"/>
    <property type="match status" value="1"/>
</dbReference>
<comment type="caution">
    <text evidence="2">The sequence shown here is derived from an EMBL/GenBank/DDBJ whole genome shotgun (WGS) entry which is preliminary data.</text>
</comment>
<dbReference type="InterPro" id="IPR029063">
    <property type="entry name" value="SAM-dependent_MTases_sf"/>
</dbReference>
<feature type="region of interest" description="Disordered" evidence="1">
    <location>
        <begin position="306"/>
        <end position="325"/>
    </location>
</feature>
<dbReference type="STRING" id="1408163.A0A0F4YTB3"/>
<reference evidence="2 3" key="1">
    <citation type="submission" date="2015-04" db="EMBL/GenBank/DDBJ databases">
        <authorList>
            <person name="Heijne W.H."/>
            <person name="Fedorova N.D."/>
            <person name="Nierman W.C."/>
            <person name="Vollebregt A.W."/>
            <person name="Zhao Z."/>
            <person name="Wu L."/>
            <person name="Kumar M."/>
            <person name="Stam H."/>
            <person name="van den Berg M.A."/>
            <person name="Pel H.J."/>
        </authorList>
    </citation>
    <scope>NUCLEOTIDE SEQUENCE [LARGE SCALE GENOMIC DNA]</scope>
    <source>
        <strain evidence="2 3">CBS 393.64</strain>
    </source>
</reference>
<evidence type="ECO:0008006" key="4">
    <source>
        <dbReference type="Google" id="ProtNLM"/>
    </source>
</evidence>
<accession>A0A0F4YTB3</accession>